<evidence type="ECO:0000256" key="1">
    <source>
        <dbReference type="SAM" id="Phobius"/>
    </source>
</evidence>
<keyword evidence="1" id="KW-1133">Transmembrane helix</keyword>
<reference evidence="2 3" key="1">
    <citation type="submission" date="2016-07" db="EMBL/GenBank/DDBJ databases">
        <authorList>
            <consortium name="Pathogen Informatics"/>
        </authorList>
    </citation>
    <scope>NUCLEOTIDE SEQUENCE [LARGE SCALE GENOMIC DNA]</scope>
</reference>
<name>A0A1G4EEU2_PLAVI</name>
<keyword evidence="1" id="KW-0812">Transmembrane</keyword>
<evidence type="ECO:0000313" key="3">
    <source>
        <dbReference type="Proteomes" id="UP000305196"/>
    </source>
</evidence>
<proteinExistence type="predicted"/>
<dbReference type="VEuPathDB" id="PlasmoDB:PVW1_120015000"/>
<dbReference type="EMBL" id="FLYI01000492">
    <property type="protein sequence ID" value="SCA82123.1"/>
    <property type="molecule type" value="Genomic_DNA"/>
</dbReference>
<protein>
    <submittedName>
        <fullName evidence="2">VIR protein</fullName>
    </submittedName>
</protein>
<dbReference type="Pfam" id="PF05795">
    <property type="entry name" value="Plasmodium_Vir"/>
    <property type="match status" value="1"/>
</dbReference>
<gene>
    <name evidence="2" type="ORF">PVC01_000117500</name>
</gene>
<evidence type="ECO:0000313" key="2">
    <source>
        <dbReference type="EMBL" id="SCA82123.1"/>
    </source>
</evidence>
<dbReference type="AlphaFoldDB" id="A0A1G4EEU2"/>
<feature type="transmembrane region" description="Helical" evidence="1">
    <location>
        <begin position="244"/>
        <end position="267"/>
    </location>
</feature>
<organism evidence="2 3">
    <name type="scientific">Plasmodium vivax</name>
    <name type="common">malaria parasite P. vivax</name>
    <dbReference type="NCBI Taxonomy" id="5855"/>
    <lineage>
        <taxon>Eukaryota</taxon>
        <taxon>Sar</taxon>
        <taxon>Alveolata</taxon>
        <taxon>Apicomplexa</taxon>
        <taxon>Aconoidasida</taxon>
        <taxon>Haemosporida</taxon>
        <taxon>Plasmodiidae</taxon>
        <taxon>Plasmodium</taxon>
        <taxon>Plasmodium (Plasmodium)</taxon>
    </lineage>
</organism>
<dbReference type="VEuPathDB" id="PlasmoDB:PVPAM_110061400"/>
<sequence>MCSQGSDEESYEFFEKIENYIEKAKSVESTTEYSKADSGCNSFVVTSGSYFTDKERAKIICKQFIKLYDSLDDCKSTSNSDLRRKCSKFLNYWMNFKLRESMKNEDASFCTVYNGLESQFTYTNEYNINLYVIYHIDKHELEKMNKLYNLYKKYSEINSIIVSKSDQKKQRLLTLSTQCCTDYIDASYICKPGNDNINSNNREFCEKLDNFKSKYDELDNNMVGDGYDFSDYFIKLSECPNNKIITTAVTGTLVGLIPLFGVLYKFTPMGQVLRSKMGILNNDISNTDEDMTNISLIEQENKQLKFQQGTYNIKYQSL</sequence>
<dbReference type="InterPro" id="IPR008780">
    <property type="entry name" value="Plasmodium_Vir"/>
</dbReference>
<accession>A0A1G4EEU2</accession>
<keyword evidence="1" id="KW-0472">Membrane</keyword>
<dbReference type="VEuPathDB" id="PlasmoDB:PVP01_0003000"/>
<dbReference type="Proteomes" id="UP000305196">
    <property type="component" value="Unassembled WGS sequence"/>
</dbReference>